<dbReference type="AlphaFoldDB" id="A0AAV8DQX7"/>
<dbReference type="EMBL" id="JAMFTS010000003">
    <property type="protein sequence ID" value="KAJ4771620.1"/>
    <property type="molecule type" value="Genomic_DNA"/>
</dbReference>
<keyword evidence="9" id="KW-0539">Nucleus</keyword>
<keyword evidence="8" id="KW-0804">Transcription</keyword>
<keyword evidence="5" id="KW-0862">Zinc</keyword>
<reference evidence="12" key="1">
    <citation type="submission" date="2022-08" db="EMBL/GenBank/DDBJ databases">
        <authorList>
            <person name="Marques A."/>
        </authorList>
    </citation>
    <scope>NUCLEOTIDE SEQUENCE</scope>
    <source>
        <strain evidence="12">RhyPub2mFocal</strain>
        <tissue evidence="12">Leaves</tissue>
    </source>
</reference>
<dbReference type="PANTHER" id="PTHR46481:SF5">
    <property type="entry name" value="OS08G0393150 PROTEIN"/>
    <property type="match status" value="1"/>
</dbReference>
<dbReference type="GO" id="GO:0008270">
    <property type="term" value="F:zinc ion binding"/>
    <property type="evidence" value="ECO:0007669"/>
    <property type="project" value="UniProtKB-KW"/>
</dbReference>
<comment type="subcellular location">
    <subcellularLocation>
        <location evidence="1">Nucleus</location>
    </subcellularLocation>
</comment>
<evidence type="ECO:0000259" key="11">
    <source>
        <dbReference type="PROSITE" id="PS50808"/>
    </source>
</evidence>
<dbReference type="InterPro" id="IPR012337">
    <property type="entry name" value="RNaseH-like_sf"/>
</dbReference>
<keyword evidence="4 10" id="KW-0863">Zinc-finger</keyword>
<dbReference type="Pfam" id="PF02892">
    <property type="entry name" value="zf-BED"/>
    <property type="match status" value="1"/>
</dbReference>
<dbReference type="Proteomes" id="UP001140206">
    <property type="component" value="Chromosome 3"/>
</dbReference>
<dbReference type="InterPro" id="IPR052035">
    <property type="entry name" value="ZnF_BED_domain_contain"/>
</dbReference>
<keyword evidence="3" id="KW-0479">Metal-binding</keyword>
<evidence type="ECO:0000256" key="7">
    <source>
        <dbReference type="ARBA" id="ARBA00023125"/>
    </source>
</evidence>
<dbReference type="SUPFAM" id="SSF53098">
    <property type="entry name" value="Ribonuclease H-like"/>
    <property type="match status" value="1"/>
</dbReference>
<accession>A0AAV8DQX7</accession>
<dbReference type="GO" id="GO:0003677">
    <property type="term" value="F:DNA binding"/>
    <property type="evidence" value="ECO:0007669"/>
    <property type="project" value="UniProtKB-KW"/>
</dbReference>
<dbReference type="InterPro" id="IPR025525">
    <property type="entry name" value="hAT-like_transposase_RNase-H"/>
</dbReference>
<dbReference type="SMART" id="SM00614">
    <property type="entry name" value="ZnF_BED"/>
    <property type="match status" value="1"/>
</dbReference>
<dbReference type="InterPro" id="IPR036236">
    <property type="entry name" value="Znf_C2H2_sf"/>
</dbReference>
<evidence type="ECO:0000256" key="3">
    <source>
        <dbReference type="ARBA" id="ARBA00022723"/>
    </source>
</evidence>
<comment type="caution">
    <text evidence="12">The sequence shown here is derived from an EMBL/GenBank/DDBJ whole genome shotgun (WGS) entry which is preliminary data.</text>
</comment>
<dbReference type="SUPFAM" id="SSF57667">
    <property type="entry name" value="beta-beta-alpha zinc fingers"/>
    <property type="match status" value="1"/>
</dbReference>
<proteinExistence type="predicted"/>
<dbReference type="PANTHER" id="PTHR46481">
    <property type="entry name" value="ZINC FINGER BED DOMAIN-CONTAINING PROTEIN 4"/>
    <property type="match status" value="1"/>
</dbReference>
<protein>
    <submittedName>
        <fullName evidence="12">Zinc finger BED domain-containing protein DAYSLEEPER</fullName>
    </submittedName>
</protein>
<evidence type="ECO:0000256" key="6">
    <source>
        <dbReference type="ARBA" id="ARBA00023015"/>
    </source>
</evidence>
<dbReference type="GO" id="GO:0046983">
    <property type="term" value="F:protein dimerization activity"/>
    <property type="evidence" value="ECO:0007669"/>
    <property type="project" value="InterPro"/>
</dbReference>
<dbReference type="GO" id="GO:0005634">
    <property type="term" value="C:nucleus"/>
    <property type="evidence" value="ECO:0007669"/>
    <property type="project" value="UniProtKB-SubCell"/>
</dbReference>
<evidence type="ECO:0000313" key="12">
    <source>
        <dbReference type="EMBL" id="KAJ4771620.1"/>
    </source>
</evidence>
<evidence type="ECO:0000256" key="1">
    <source>
        <dbReference type="ARBA" id="ARBA00004123"/>
    </source>
</evidence>
<evidence type="ECO:0000256" key="10">
    <source>
        <dbReference type="PROSITE-ProRule" id="PRU00027"/>
    </source>
</evidence>
<dbReference type="InterPro" id="IPR003656">
    <property type="entry name" value="Znf_BED"/>
</dbReference>
<evidence type="ECO:0000256" key="9">
    <source>
        <dbReference type="ARBA" id="ARBA00023242"/>
    </source>
</evidence>
<keyword evidence="7" id="KW-0238">DNA-binding</keyword>
<organism evidence="12 13">
    <name type="scientific">Rhynchospora pubera</name>
    <dbReference type="NCBI Taxonomy" id="906938"/>
    <lineage>
        <taxon>Eukaryota</taxon>
        <taxon>Viridiplantae</taxon>
        <taxon>Streptophyta</taxon>
        <taxon>Embryophyta</taxon>
        <taxon>Tracheophyta</taxon>
        <taxon>Spermatophyta</taxon>
        <taxon>Magnoliopsida</taxon>
        <taxon>Liliopsida</taxon>
        <taxon>Poales</taxon>
        <taxon>Cyperaceae</taxon>
        <taxon>Cyperoideae</taxon>
        <taxon>Rhynchosporeae</taxon>
        <taxon>Rhynchospora</taxon>
    </lineage>
</organism>
<sequence length="649" mass="75150">MSQSEVDASVGVIGNESKSRTTTAIQVTQSRSRKRSVVWKHFEDVGDNTAVCKNCGAIINCKRKSGTTQLRRHLLEICEGITGEERQRVAGGVVTDPFDGATWKFDPELTRNLITCLFVDAGIPYSVIETRFWEPAMRSLNPDYKSVGHQTLRNDSVGIFKNGFDLLLSEFDKIDSRVSFTSDIWTSSVNLGYLCLTAHYIDNDFNLQKKIIAFKQMPYPHTGEAIAKLIEQILIDWKLDRRIFTLTLDNCSANDNAIAHLERKLWEKIDFRGKHMHMRCTVHILNILVQDGMVVIQSAVRKIRELMRHITSYPSRLQSFNYIAEELKFKPRKGLILDCPTRWNSTFEMIKQALEYKEVLMRFVENTKLEVPTVAEWEEAELLAQYLEIFFLATQTFSTVRRHVSHLYVHEVWGVRDQLFDEDVRNNETLWGVSLVMQKKFDKYWKNLNSILTISNILDPRDKLVFLRFCFNKVYEKEVAEAMLETVKLAFKRFYEMYKTARPRTRHGTSSETFQEDRGVLGKRKLDAQYKKYKSENLSLSPQISELDAYLRENVIDENEDEDFDILKSWKNNSEKYPTLTKMARDFLAVPVATVASESAFSAAGRLTNHLRASMVAETLEALVCTKDWFGPNDGNFDLEQFRSFMLKF</sequence>
<evidence type="ECO:0000256" key="5">
    <source>
        <dbReference type="ARBA" id="ARBA00022833"/>
    </source>
</evidence>
<dbReference type="Pfam" id="PF05699">
    <property type="entry name" value="Dimer_Tnp_hAT"/>
    <property type="match status" value="1"/>
</dbReference>
<keyword evidence="13" id="KW-1185">Reference proteome</keyword>
<gene>
    <name evidence="12" type="ORF">LUZ62_055877</name>
</gene>
<dbReference type="Pfam" id="PF14372">
    <property type="entry name" value="hAT-like_RNase-H"/>
    <property type="match status" value="1"/>
</dbReference>
<dbReference type="InterPro" id="IPR008906">
    <property type="entry name" value="HATC_C_dom"/>
</dbReference>
<evidence type="ECO:0000256" key="8">
    <source>
        <dbReference type="ARBA" id="ARBA00023163"/>
    </source>
</evidence>
<evidence type="ECO:0000256" key="4">
    <source>
        <dbReference type="ARBA" id="ARBA00022771"/>
    </source>
</evidence>
<name>A0AAV8DQX7_9POAL</name>
<dbReference type="PROSITE" id="PS50808">
    <property type="entry name" value="ZF_BED"/>
    <property type="match status" value="1"/>
</dbReference>
<keyword evidence="6" id="KW-0805">Transcription regulation</keyword>
<evidence type="ECO:0000313" key="13">
    <source>
        <dbReference type="Proteomes" id="UP001140206"/>
    </source>
</evidence>
<comment type="subunit">
    <text evidence="2">Homodimer.</text>
</comment>
<feature type="domain" description="BED-type" evidence="11">
    <location>
        <begin position="33"/>
        <end position="85"/>
    </location>
</feature>
<evidence type="ECO:0000256" key="2">
    <source>
        <dbReference type="ARBA" id="ARBA00011738"/>
    </source>
</evidence>